<reference evidence="1 2" key="1">
    <citation type="submission" date="2018-10" db="EMBL/GenBank/DDBJ databases">
        <title>Co-occurring genomic capacity for anaerobic methane metabolism and dissimilatory sulfite reduction discovered in the Korarchaeota.</title>
        <authorList>
            <person name="Mckay L.J."/>
            <person name="Dlakic M."/>
            <person name="Fields M.W."/>
            <person name="Delmont T.O."/>
            <person name="Eren A.M."/>
            <person name="Jay Z.J."/>
            <person name="Klingelsmith K.B."/>
            <person name="Rusch D.B."/>
            <person name="Inskeep W.P."/>
        </authorList>
    </citation>
    <scope>NUCLEOTIDE SEQUENCE [LARGE SCALE GENOMIC DNA]</scope>
    <source>
        <strain evidence="1 2">MDKW</strain>
    </source>
</reference>
<dbReference type="AlphaFoldDB" id="A0A429GRM8"/>
<evidence type="ECO:0000313" key="1">
    <source>
        <dbReference type="EMBL" id="RSN76454.1"/>
    </source>
</evidence>
<organism evidence="1 2">
    <name type="scientific">Candidatus Methanodesulfokora washburnensis</name>
    <dbReference type="NCBI Taxonomy" id="2478471"/>
    <lineage>
        <taxon>Archaea</taxon>
        <taxon>Thermoproteota</taxon>
        <taxon>Candidatus Korarchaeia</taxon>
        <taxon>Candidatus Korarchaeia incertae sedis</taxon>
        <taxon>Candidatus Methanodesulfokora</taxon>
    </lineage>
</organism>
<proteinExistence type="predicted"/>
<dbReference type="Proteomes" id="UP000277582">
    <property type="component" value="Unassembled WGS sequence"/>
</dbReference>
<evidence type="ECO:0000313" key="2">
    <source>
        <dbReference type="Proteomes" id="UP000277582"/>
    </source>
</evidence>
<protein>
    <submittedName>
        <fullName evidence="1">Uncharacterized protein</fullName>
    </submittedName>
</protein>
<gene>
    <name evidence="1" type="ORF">D6D85_04040</name>
</gene>
<sequence length="103" mass="11109">MTPLKAGCPASSELLRSSSRSQDILDGGVNDGALCGLLFSALHAEHRTSNSGERGLFFSVRGRIRGVRGSLGYLCAEPWQEGQALMIPNCLQTLMVKLISCWI</sequence>
<keyword evidence="2" id="KW-1185">Reference proteome</keyword>
<comment type="caution">
    <text evidence="1">The sequence shown here is derived from an EMBL/GenBank/DDBJ whole genome shotgun (WGS) entry which is preliminary data.</text>
</comment>
<dbReference type="EMBL" id="RCOS01000061">
    <property type="protein sequence ID" value="RSN76454.1"/>
    <property type="molecule type" value="Genomic_DNA"/>
</dbReference>
<name>A0A429GRM8_9CREN</name>
<accession>A0A429GRM8</accession>